<accession>A0AA35YQS8</accession>
<evidence type="ECO:0000313" key="2">
    <source>
        <dbReference type="Proteomes" id="UP001177003"/>
    </source>
</evidence>
<gene>
    <name evidence="1" type="ORF">LSALG_LOCUS18281</name>
</gene>
<evidence type="ECO:0000313" key="1">
    <source>
        <dbReference type="EMBL" id="CAI9278414.1"/>
    </source>
</evidence>
<sequence>MKYTSDDQPSYPVGVICVCTTKMKCKRMLYESVLFREVTIITLFVHQNQMMLQYVIQADTKSKLGHQGREMPHDNYYASTLIIHYQRQKAQKDKDSNGTKCQLFTCSNQMLLVYYGGLVGFYQGVRFVMNPDD</sequence>
<organism evidence="1 2">
    <name type="scientific">Lactuca saligna</name>
    <name type="common">Willowleaf lettuce</name>
    <dbReference type="NCBI Taxonomy" id="75948"/>
    <lineage>
        <taxon>Eukaryota</taxon>
        <taxon>Viridiplantae</taxon>
        <taxon>Streptophyta</taxon>
        <taxon>Embryophyta</taxon>
        <taxon>Tracheophyta</taxon>
        <taxon>Spermatophyta</taxon>
        <taxon>Magnoliopsida</taxon>
        <taxon>eudicotyledons</taxon>
        <taxon>Gunneridae</taxon>
        <taxon>Pentapetalae</taxon>
        <taxon>asterids</taxon>
        <taxon>campanulids</taxon>
        <taxon>Asterales</taxon>
        <taxon>Asteraceae</taxon>
        <taxon>Cichorioideae</taxon>
        <taxon>Cichorieae</taxon>
        <taxon>Lactucinae</taxon>
        <taxon>Lactuca</taxon>
    </lineage>
</organism>
<dbReference type="EMBL" id="OX465080">
    <property type="protein sequence ID" value="CAI9278414.1"/>
    <property type="molecule type" value="Genomic_DNA"/>
</dbReference>
<name>A0AA35YQS8_LACSI</name>
<keyword evidence="2" id="KW-1185">Reference proteome</keyword>
<dbReference type="Proteomes" id="UP001177003">
    <property type="component" value="Chromosome 4"/>
</dbReference>
<proteinExistence type="predicted"/>
<protein>
    <submittedName>
        <fullName evidence="1">Uncharacterized protein</fullName>
    </submittedName>
</protein>
<dbReference type="AlphaFoldDB" id="A0AA35YQS8"/>
<reference evidence="1" key="1">
    <citation type="submission" date="2023-04" db="EMBL/GenBank/DDBJ databases">
        <authorList>
            <person name="Vijverberg K."/>
            <person name="Xiong W."/>
            <person name="Schranz E."/>
        </authorList>
    </citation>
    <scope>NUCLEOTIDE SEQUENCE</scope>
</reference>